<dbReference type="AlphaFoldDB" id="A0AAV8VXJ4"/>
<dbReference type="Proteomes" id="UP001159042">
    <property type="component" value="Unassembled WGS sequence"/>
</dbReference>
<dbReference type="InterPro" id="IPR045076">
    <property type="entry name" value="MutS"/>
</dbReference>
<evidence type="ECO:0000313" key="6">
    <source>
        <dbReference type="EMBL" id="KAJ8918621.1"/>
    </source>
</evidence>
<dbReference type="PANTHER" id="PTHR11361:SF20">
    <property type="entry name" value="MUTS PROTEIN HOMOLOG 5"/>
    <property type="match status" value="1"/>
</dbReference>
<dbReference type="InterPro" id="IPR036187">
    <property type="entry name" value="DNA_mismatch_repair_MutS_sf"/>
</dbReference>
<dbReference type="GO" id="GO:0006298">
    <property type="term" value="P:mismatch repair"/>
    <property type="evidence" value="ECO:0007669"/>
    <property type="project" value="InterPro"/>
</dbReference>
<dbReference type="SUPFAM" id="SSF48334">
    <property type="entry name" value="DNA repair protein MutS, domain III"/>
    <property type="match status" value="1"/>
</dbReference>
<dbReference type="Pfam" id="PF05192">
    <property type="entry name" value="MutS_III"/>
    <property type="match status" value="1"/>
</dbReference>
<sequence length="813" mass="92322">MNNSTQFNGTTLFKLSRNNVARNSNNNENEISGKQEAIDSEDSVKILCIIHKNGKIGSAYYNFQEKLLYVHEEMVDLRPQFLAAVSLFREIKPKYVLSFGNTADEFIKVLVDAVTETGESTVTSDNLRTLPDNFFLLPMKEYTYEICKVIISQLNLAANADEPSEVKREVYIHSLINFEHRLSIQAIGTIIKYLDKNWAFFQIDKEDLQYLSVTQVTRKDHLLVDSASFNALHVFAQKGHDASFKRGLQSSCREGLSVFRLFSANCKSKIGQVTLKNILLNPIKNIDELNKRLDFIHFVLQPGNKDFVESLQENIRQLGNDVNMILTRIQNSRANNRDWQVLYKTIYHTIFINDLSSPYRTKSTLLSELGDVISTDLISLEQSIENALDFNAGENRGRPIIRFGLDENLDAKKLRQQDIAKDVTAAARFAANDLPDFLNECAVVYLPEMGHLIAIKEWEPDCNPEQLQDLGFQFMFTLRNTIHYKNPLCVELDQRLGDINAEIIDHENRILRRLSGFILKYNKDIREPLKIIGLMDCLISMAITAAQNMYVRPTLNTENIFEIEDSRHPLMEHMIPQFQQNSFYSGGSYNRMKIITGPNGSGKSIYLKQIALIVFMAHIGSYLPVKSANIGLVHSIHSRMQATESAAVRLSAFMIDVSQMTQALNSAKSSSLVLMDEFGRGTTEEEGISLLVGALKKLLEKKAACPHVIVSTHFQQIVNHLPKTKLIQYLKMDHVKEGGNLYFLYKVTEGISSSFAFDIAEGIELDRDVLLRAKEIMECLKLNAAIRPLIQNTRQNFNAENLAELEIPQPDED</sequence>
<dbReference type="InterPro" id="IPR017261">
    <property type="entry name" value="DNA_mismatch_repair_MutS/MSH"/>
</dbReference>
<dbReference type="InterPro" id="IPR027417">
    <property type="entry name" value="P-loop_NTPase"/>
</dbReference>
<organism evidence="6 7">
    <name type="scientific">Exocentrus adspersus</name>
    <dbReference type="NCBI Taxonomy" id="1586481"/>
    <lineage>
        <taxon>Eukaryota</taxon>
        <taxon>Metazoa</taxon>
        <taxon>Ecdysozoa</taxon>
        <taxon>Arthropoda</taxon>
        <taxon>Hexapoda</taxon>
        <taxon>Insecta</taxon>
        <taxon>Pterygota</taxon>
        <taxon>Neoptera</taxon>
        <taxon>Endopterygota</taxon>
        <taxon>Coleoptera</taxon>
        <taxon>Polyphaga</taxon>
        <taxon>Cucujiformia</taxon>
        <taxon>Chrysomeloidea</taxon>
        <taxon>Cerambycidae</taxon>
        <taxon>Lamiinae</taxon>
        <taxon>Acanthocinini</taxon>
        <taxon>Exocentrus</taxon>
    </lineage>
</organism>
<evidence type="ECO:0000256" key="4">
    <source>
        <dbReference type="ARBA" id="ARBA00023125"/>
    </source>
</evidence>
<dbReference type="InterPro" id="IPR000432">
    <property type="entry name" value="DNA_mismatch_repair_MutS_C"/>
</dbReference>
<name>A0AAV8VXJ4_9CUCU</name>
<evidence type="ECO:0000256" key="3">
    <source>
        <dbReference type="ARBA" id="ARBA00022840"/>
    </source>
</evidence>
<evidence type="ECO:0000259" key="5">
    <source>
        <dbReference type="PROSITE" id="PS00486"/>
    </source>
</evidence>
<keyword evidence="2" id="KW-0547">Nucleotide-binding</keyword>
<evidence type="ECO:0000313" key="7">
    <source>
        <dbReference type="Proteomes" id="UP001159042"/>
    </source>
</evidence>
<dbReference type="Gene3D" id="1.10.1420.10">
    <property type="match status" value="1"/>
</dbReference>
<dbReference type="SUPFAM" id="SSF52540">
    <property type="entry name" value="P-loop containing nucleoside triphosphate hydrolases"/>
    <property type="match status" value="1"/>
</dbReference>
<keyword evidence="4" id="KW-0238">DNA-binding</keyword>
<dbReference type="SMART" id="SM00534">
    <property type="entry name" value="MUTSac"/>
    <property type="match status" value="1"/>
</dbReference>
<keyword evidence="3" id="KW-0067">ATP-binding</keyword>
<dbReference type="PIRSF" id="PIRSF037677">
    <property type="entry name" value="DNA_mis_repair_Msh6"/>
    <property type="match status" value="1"/>
</dbReference>
<dbReference type="SMART" id="SM00533">
    <property type="entry name" value="MUTSd"/>
    <property type="match status" value="1"/>
</dbReference>
<protein>
    <recommendedName>
        <fullName evidence="5">DNA mismatch repair proteins mutS family domain-containing protein</fullName>
    </recommendedName>
</protein>
<gene>
    <name evidence="6" type="ORF">NQ315_013127</name>
</gene>
<accession>A0AAV8VXJ4</accession>
<dbReference type="SMART" id="SM00382">
    <property type="entry name" value="AAA"/>
    <property type="match status" value="1"/>
</dbReference>
<dbReference type="GO" id="GO:0005524">
    <property type="term" value="F:ATP binding"/>
    <property type="evidence" value="ECO:0007669"/>
    <property type="project" value="UniProtKB-KW"/>
</dbReference>
<dbReference type="Pfam" id="PF00488">
    <property type="entry name" value="MutS_V"/>
    <property type="match status" value="1"/>
</dbReference>
<dbReference type="PROSITE" id="PS00486">
    <property type="entry name" value="DNA_MISMATCH_REPAIR_2"/>
    <property type="match status" value="1"/>
</dbReference>
<dbReference type="GO" id="GO:0140664">
    <property type="term" value="F:ATP-dependent DNA damage sensor activity"/>
    <property type="evidence" value="ECO:0007669"/>
    <property type="project" value="InterPro"/>
</dbReference>
<reference evidence="6 7" key="1">
    <citation type="journal article" date="2023" name="Insect Mol. Biol.">
        <title>Genome sequencing provides insights into the evolution of gene families encoding plant cell wall-degrading enzymes in longhorned beetles.</title>
        <authorList>
            <person name="Shin N.R."/>
            <person name="Okamura Y."/>
            <person name="Kirsch R."/>
            <person name="Pauchet Y."/>
        </authorList>
    </citation>
    <scope>NUCLEOTIDE SEQUENCE [LARGE SCALE GENOMIC DNA]</scope>
    <source>
        <strain evidence="6">EAD_L_NR</strain>
    </source>
</reference>
<dbReference type="InterPro" id="IPR003593">
    <property type="entry name" value="AAA+_ATPase"/>
</dbReference>
<dbReference type="InterPro" id="IPR007696">
    <property type="entry name" value="DNA_mismatch_repair_MutS_core"/>
</dbReference>
<feature type="domain" description="DNA mismatch repair proteins mutS family" evidence="5">
    <location>
        <begin position="671"/>
        <end position="687"/>
    </location>
</feature>
<dbReference type="GO" id="GO:0005634">
    <property type="term" value="C:nucleus"/>
    <property type="evidence" value="ECO:0007669"/>
    <property type="project" value="TreeGrafter"/>
</dbReference>
<dbReference type="GO" id="GO:0030983">
    <property type="term" value="F:mismatched DNA binding"/>
    <property type="evidence" value="ECO:0007669"/>
    <property type="project" value="InterPro"/>
</dbReference>
<dbReference type="EMBL" id="JANEYG010000024">
    <property type="protein sequence ID" value="KAJ8918621.1"/>
    <property type="molecule type" value="Genomic_DNA"/>
</dbReference>
<dbReference type="PANTHER" id="PTHR11361">
    <property type="entry name" value="DNA MISMATCH REPAIR PROTEIN MUTS FAMILY MEMBER"/>
    <property type="match status" value="1"/>
</dbReference>
<keyword evidence="7" id="KW-1185">Reference proteome</keyword>
<comment type="similarity">
    <text evidence="1">Belongs to the DNA mismatch repair MutS family.</text>
</comment>
<proteinExistence type="inferred from homology"/>
<dbReference type="Gene3D" id="3.40.50.300">
    <property type="entry name" value="P-loop containing nucleotide triphosphate hydrolases"/>
    <property type="match status" value="1"/>
</dbReference>
<comment type="caution">
    <text evidence="6">The sequence shown here is derived from an EMBL/GenBank/DDBJ whole genome shotgun (WGS) entry which is preliminary data.</text>
</comment>
<evidence type="ECO:0000256" key="1">
    <source>
        <dbReference type="ARBA" id="ARBA00006271"/>
    </source>
</evidence>
<dbReference type="GO" id="GO:0051026">
    <property type="term" value="P:chiasma assembly"/>
    <property type="evidence" value="ECO:0007669"/>
    <property type="project" value="TreeGrafter"/>
</dbReference>
<evidence type="ECO:0000256" key="2">
    <source>
        <dbReference type="ARBA" id="ARBA00022741"/>
    </source>
</evidence>